<name>A0A0U3HWM8_9GAMM</name>
<reference evidence="1 2" key="1">
    <citation type="submission" date="2015-12" db="EMBL/GenBank/DDBJ databases">
        <title>Complete genome sequence of Pseudoalteromonas rubra SCSIO 6842, harboring a conjugative plasmid.</title>
        <authorList>
            <person name="Li B."/>
            <person name="Wang X."/>
        </authorList>
    </citation>
    <scope>NUCLEOTIDE SEQUENCE [LARGE SCALE GENOMIC DNA]</scope>
    <source>
        <strain evidence="1 2">SCSIO 6842</strain>
    </source>
</reference>
<accession>A0A0U3HWM8</accession>
<sequence length="62" mass="7179">MLNLAEELGNVPKACKMMGVSRDTLYRYQELIDEGRIDALIDKSRRKPNLKNRLDEETEKAV</sequence>
<dbReference type="KEGG" id="prr:AT705_03255"/>
<organism evidence="1 2">
    <name type="scientific">Pseudoalteromonas rubra</name>
    <dbReference type="NCBI Taxonomy" id="43658"/>
    <lineage>
        <taxon>Bacteria</taxon>
        <taxon>Pseudomonadati</taxon>
        <taxon>Pseudomonadota</taxon>
        <taxon>Gammaproteobacteria</taxon>
        <taxon>Alteromonadales</taxon>
        <taxon>Pseudoalteromonadaceae</taxon>
        <taxon>Pseudoalteromonas</taxon>
    </lineage>
</organism>
<dbReference type="Pfam" id="PF13551">
    <property type="entry name" value="HTH_29"/>
    <property type="match status" value="1"/>
</dbReference>
<dbReference type="InterPro" id="IPR010921">
    <property type="entry name" value="Trp_repressor/repl_initiator"/>
</dbReference>
<gene>
    <name evidence="1" type="ORF">AT705_03255</name>
</gene>
<evidence type="ECO:0000313" key="1">
    <source>
        <dbReference type="EMBL" id="ALU42038.1"/>
    </source>
</evidence>
<dbReference type="Proteomes" id="UP000069015">
    <property type="component" value="Chromosome 1"/>
</dbReference>
<proteinExistence type="predicted"/>
<dbReference type="SUPFAM" id="SSF48295">
    <property type="entry name" value="TrpR-like"/>
    <property type="match status" value="1"/>
</dbReference>
<evidence type="ECO:0000313" key="2">
    <source>
        <dbReference type="Proteomes" id="UP000069015"/>
    </source>
</evidence>
<dbReference type="AlphaFoldDB" id="A0A0U3HWM8"/>
<protein>
    <submittedName>
        <fullName evidence="1">Transposase</fullName>
    </submittedName>
</protein>
<dbReference type="EMBL" id="CP013611">
    <property type="protein sequence ID" value="ALU42038.1"/>
    <property type="molecule type" value="Genomic_DNA"/>
</dbReference>
<dbReference type="GO" id="GO:0043565">
    <property type="term" value="F:sequence-specific DNA binding"/>
    <property type="evidence" value="ECO:0007669"/>
    <property type="project" value="InterPro"/>
</dbReference>